<name>A0A378LQI1_9GAMM</name>
<protein>
    <submittedName>
        <fullName evidence="2">4-methyl-5(B-hydroxyethyl)-thiazole monophosphate biosynthesis enzyme</fullName>
    </submittedName>
</protein>
<dbReference type="InterPro" id="IPR052158">
    <property type="entry name" value="INH-QAR"/>
</dbReference>
<dbReference type="Gene3D" id="3.40.50.880">
    <property type="match status" value="1"/>
</dbReference>
<dbReference type="RefSeq" id="WP_084157800.1">
    <property type="nucleotide sequence ID" value="NZ_CAAAIS010000011.1"/>
</dbReference>
<sequence>MKKLNITFLFYEQMTALDAIGPYEVLTRLPDVEVQRVSLNGGSVRTCSGLTLIAEHALSDISHTDILLVPGAGNATALRDYPDILAWIKKIHEHTLWTTSVCTGSLILGAAGILSGIRATTHWAVMNRLANWGALPTHKRFVTDGKIMTAAGVSAGIDMAFYLAAKLTNVNVAQTLQLGLEYDPEPPFNSGSPEKAPKELLESLRERLNIRFEKE</sequence>
<dbReference type="SUPFAM" id="SSF52317">
    <property type="entry name" value="Class I glutamine amidotransferase-like"/>
    <property type="match status" value="1"/>
</dbReference>
<dbReference type="InterPro" id="IPR002818">
    <property type="entry name" value="DJ-1/PfpI"/>
</dbReference>
<feature type="domain" description="DJ-1/PfpI" evidence="1">
    <location>
        <begin position="6"/>
        <end position="163"/>
    </location>
</feature>
<dbReference type="OrthoDB" id="9803764at2"/>
<keyword evidence="3" id="KW-1185">Reference proteome</keyword>
<dbReference type="PANTHER" id="PTHR43130:SF2">
    <property type="entry name" value="DJ-1_PFPI DOMAIN-CONTAINING PROTEIN"/>
    <property type="match status" value="1"/>
</dbReference>
<accession>A0A378LQI1</accession>
<dbReference type="Pfam" id="PF01965">
    <property type="entry name" value="DJ-1_PfpI"/>
    <property type="match status" value="1"/>
</dbReference>
<organism evidence="2 3">
    <name type="scientific">Legionella wadsworthii</name>
    <dbReference type="NCBI Taxonomy" id="28088"/>
    <lineage>
        <taxon>Bacteria</taxon>
        <taxon>Pseudomonadati</taxon>
        <taxon>Pseudomonadota</taxon>
        <taxon>Gammaproteobacteria</taxon>
        <taxon>Legionellales</taxon>
        <taxon>Legionellaceae</taxon>
        <taxon>Legionella</taxon>
    </lineage>
</organism>
<evidence type="ECO:0000313" key="3">
    <source>
        <dbReference type="Proteomes" id="UP000255297"/>
    </source>
</evidence>
<reference evidence="2 3" key="1">
    <citation type="submission" date="2018-06" db="EMBL/GenBank/DDBJ databases">
        <authorList>
            <consortium name="Pathogen Informatics"/>
            <person name="Doyle S."/>
        </authorList>
    </citation>
    <scope>NUCLEOTIDE SEQUENCE [LARGE SCALE GENOMIC DNA]</scope>
    <source>
        <strain evidence="2 3">NCTC11532</strain>
    </source>
</reference>
<dbReference type="PANTHER" id="PTHR43130">
    <property type="entry name" value="ARAC-FAMILY TRANSCRIPTIONAL REGULATOR"/>
    <property type="match status" value="1"/>
</dbReference>
<dbReference type="AlphaFoldDB" id="A0A378LQI1"/>
<dbReference type="InterPro" id="IPR029062">
    <property type="entry name" value="Class_I_gatase-like"/>
</dbReference>
<proteinExistence type="predicted"/>
<evidence type="ECO:0000259" key="1">
    <source>
        <dbReference type="Pfam" id="PF01965"/>
    </source>
</evidence>
<dbReference type="EMBL" id="UGPB01000001">
    <property type="protein sequence ID" value="STY28610.1"/>
    <property type="molecule type" value="Genomic_DNA"/>
</dbReference>
<gene>
    <name evidence="2" type="primary">thiJ</name>
    <name evidence="2" type="ORF">NCTC11532_00785</name>
</gene>
<dbReference type="STRING" id="1122170.GCA_000701265_03163"/>
<dbReference type="Proteomes" id="UP000255297">
    <property type="component" value="Unassembled WGS sequence"/>
</dbReference>
<evidence type="ECO:0000313" key="2">
    <source>
        <dbReference type="EMBL" id="STY28610.1"/>
    </source>
</evidence>
<dbReference type="GO" id="GO:0006355">
    <property type="term" value="P:regulation of DNA-templated transcription"/>
    <property type="evidence" value="ECO:0007669"/>
    <property type="project" value="TreeGrafter"/>
</dbReference>
<dbReference type="CDD" id="cd03139">
    <property type="entry name" value="GATase1_PfpI_2"/>
    <property type="match status" value="1"/>
</dbReference>